<reference evidence="8" key="1">
    <citation type="journal article" date="2019" name="Int. J. Syst. Evol. Microbiol.">
        <title>The Global Catalogue of Microorganisms (GCM) 10K type strain sequencing project: providing services to taxonomists for standard genome sequencing and annotation.</title>
        <authorList>
            <consortium name="The Broad Institute Genomics Platform"/>
            <consortium name="The Broad Institute Genome Sequencing Center for Infectious Disease"/>
            <person name="Wu L."/>
            <person name="Ma J."/>
        </authorList>
    </citation>
    <scope>NUCLEOTIDE SEQUENCE [LARGE SCALE GENOMIC DNA]</scope>
    <source>
        <strain evidence="8">JCM 1365</strain>
    </source>
</reference>
<keyword evidence="2 6" id="KW-0812">Transmembrane</keyword>
<evidence type="ECO:0008006" key="9">
    <source>
        <dbReference type="Google" id="ProtNLM"/>
    </source>
</evidence>
<evidence type="ECO:0000256" key="2">
    <source>
        <dbReference type="ARBA" id="ARBA00022692"/>
    </source>
</evidence>
<evidence type="ECO:0000256" key="6">
    <source>
        <dbReference type="SAM" id="Phobius"/>
    </source>
</evidence>
<keyword evidence="3 6" id="KW-1133">Transmembrane helix</keyword>
<evidence type="ECO:0000313" key="8">
    <source>
        <dbReference type="Proteomes" id="UP000623461"/>
    </source>
</evidence>
<evidence type="ECO:0000256" key="5">
    <source>
        <dbReference type="SAM" id="MobiDB-lite"/>
    </source>
</evidence>
<dbReference type="InterPro" id="IPR003339">
    <property type="entry name" value="ABC/ECF_trnsptr_transmembrane"/>
</dbReference>
<feature type="region of interest" description="Disordered" evidence="5">
    <location>
        <begin position="197"/>
        <end position="228"/>
    </location>
</feature>
<feature type="transmembrane region" description="Helical" evidence="6">
    <location>
        <begin position="70"/>
        <end position="86"/>
    </location>
</feature>
<evidence type="ECO:0000256" key="1">
    <source>
        <dbReference type="ARBA" id="ARBA00004141"/>
    </source>
</evidence>
<dbReference type="Proteomes" id="UP000623461">
    <property type="component" value="Unassembled WGS sequence"/>
</dbReference>
<dbReference type="Pfam" id="PF02361">
    <property type="entry name" value="CbiQ"/>
    <property type="match status" value="1"/>
</dbReference>
<dbReference type="EMBL" id="BMNZ01000003">
    <property type="protein sequence ID" value="GGM91757.1"/>
    <property type="molecule type" value="Genomic_DNA"/>
</dbReference>
<name>A0ABQ2HU93_9MICO</name>
<keyword evidence="4 6" id="KW-0472">Membrane</keyword>
<organism evidence="7 8">
    <name type="scientific">Terrabacter tumescens</name>
    <dbReference type="NCBI Taxonomy" id="60443"/>
    <lineage>
        <taxon>Bacteria</taxon>
        <taxon>Bacillati</taxon>
        <taxon>Actinomycetota</taxon>
        <taxon>Actinomycetes</taxon>
        <taxon>Micrococcales</taxon>
        <taxon>Intrasporangiaceae</taxon>
        <taxon>Terrabacter</taxon>
    </lineage>
</organism>
<keyword evidence="8" id="KW-1185">Reference proteome</keyword>
<proteinExistence type="predicted"/>
<sequence>MRGPGLFTAHVPGTSFVHRMPLWLKLVGVLAVGAMPWVAPSVWSLALVTVALAGVVLLARLPVRRLLRSMRGLLPVLVLLLAFQWWSHDLAYAVRVVLGIVNAFVAAGVLTATTPVSDLLDGAVRAAHPLRRVVDPEVVALTLGVVVRSVPWVAGSFASVRESARARGLERDARAVVVPTVVHVVAFARATGEALAARGLTDPAEPADPDGPDDPADDAPGPGRTGSA</sequence>
<feature type="compositionally biased region" description="Acidic residues" evidence="5">
    <location>
        <begin position="205"/>
        <end position="217"/>
    </location>
</feature>
<dbReference type="CDD" id="cd16914">
    <property type="entry name" value="EcfT"/>
    <property type="match status" value="1"/>
</dbReference>
<accession>A0ABQ2HU93</accession>
<protein>
    <recommendedName>
        <fullName evidence="9">Biotin transport system permease protein</fullName>
    </recommendedName>
</protein>
<evidence type="ECO:0000256" key="4">
    <source>
        <dbReference type="ARBA" id="ARBA00023136"/>
    </source>
</evidence>
<feature type="transmembrane region" description="Helical" evidence="6">
    <location>
        <begin position="92"/>
        <end position="112"/>
    </location>
</feature>
<evidence type="ECO:0000256" key="3">
    <source>
        <dbReference type="ARBA" id="ARBA00022989"/>
    </source>
</evidence>
<evidence type="ECO:0000313" key="7">
    <source>
        <dbReference type="EMBL" id="GGM91757.1"/>
    </source>
</evidence>
<comment type="subcellular location">
    <subcellularLocation>
        <location evidence="1">Membrane</location>
        <topology evidence="1">Multi-pass membrane protein</topology>
    </subcellularLocation>
</comment>
<gene>
    <name evidence="7" type="ORF">GCM10009721_16740</name>
</gene>
<comment type="caution">
    <text evidence="7">The sequence shown here is derived from an EMBL/GenBank/DDBJ whole genome shotgun (WGS) entry which is preliminary data.</text>
</comment>
<feature type="transmembrane region" description="Helical" evidence="6">
    <location>
        <begin position="45"/>
        <end position="63"/>
    </location>
</feature>
<dbReference type="RefSeq" id="WP_081920351.1">
    <property type="nucleotide sequence ID" value="NZ_BMNZ01000003.1"/>
</dbReference>